<protein>
    <recommendedName>
        <fullName evidence="3">Big-1 domain-containing protein</fullName>
    </recommendedName>
</protein>
<evidence type="ECO:0000256" key="2">
    <source>
        <dbReference type="SAM" id="Phobius"/>
    </source>
</evidence>
<evidence type="ECO:0000259" key="3">
    <source>
        <dbReference type="Pfam" id="PF02369"/>
    </source>
</evidence>
<name>A0A2M8F0S4_9BACT</name>
<dbReference type="InterPro" id="IPR003344">
    <property type="entry name" value="Big_1_dom"/>
</dbReference>
<evidence type="ECO:0000256" key="1">
    <source>
        <dbReference type="ARBA" id="ARBA00010116"/>
    </source>
</evidence>
<keyword evidence="2" id="KW-1133">Transmembrane helix</keyword>
<proteinExistence type="inferred from homology"/>
<dbReference type="Gene3D" id="2.60.40.10">
    <property type="entry name" value="Immunoglobulins"/>
    <property type="match status" value="1"/>
</dbReference>
<sequence>MDNKLIILSSIFFAVFLAFAVYLFSDGSIARFTRADIRTDVSLQKSLIFAWPLSLPADGSSESEVTVFVRNEAGGGLPEHPVKITSAVGQIREGEQLSDADGKAIFHISSDATGVAEIEAFVNNKRLLRKITVRFN</sequence>
<dbReference type="SUPFAM" id="SSF49373">
    <property type="entry name" value="Invasin/intimin cell-adhesion fragments"/>
    <property type="match status" value="1"/>
</dbReference>
<evidence type="ECO:0000313" key="5">
    <source>
        <dbReference type="Proteomes" id="UP000231383"/>
    </source>
</evidence>
<comment type="similarity">
    <text evidence="1">Belongs to the intimin/invasin family.</text>
</comment>
<accession>A0A2M8F0S4</accession>
<comment type="caution">
    <text evidence="4">The sequence shown here is derived from an EMBL/GenBank/DDBJ whole genome shotgun (WGS) entry which is preliminary data.</text>
</comment>
<feature type="domain" description="Big-1" evidence="3">
    <location>
        <begin position="56"/>
        <end position="135"/>
    </location>
</feature>
<dbReference type="EMBL" id="PFSC01000061">
    <property type="protein sequence ID" value="PJC32867.1"/>
    <property type="molecule type" value="Genomic_DNA"/>
</dbReference>
<gene>
    <name evidence="4" type="ORF">CO051_02360</name>
</gene>
<keyword evidence="2" id="KW-0472">Membrane</keyword>
<evidence type="ECO:0000313" key="4">
    <source>
        <dbReference type="EMBL" id="PJC32867.1"/>
    </source>
</evidence>
<dbReference type="Pfam" id="PF02369">
    <property type="entry name" value="Big_1"/>
    <property type="match status" value="1"/>
</dbReference>
<feature type="transmembrane region" description="Helical" evidence="2">
    <location>
        <begin position="6"/>
        <end position="24"/>
    </location>
</feature>
<dbReference type="AlphaFoldDB" id="A0A2M8F0S4"/>
<dbReference type="InterPro" id="IPR013783">
    <property type="entry name" value="Ig-like_fold"/>
</dbReference>
<dbReference type="InterPro" id="IPR008964">
    <property type="entry name" value="Invasin/intimin_cell_adhesion"/>
</dbReference>
<organism evidence="4 5">
    <name type="scientific">Candidatus Roizmanbacteria bacterium CG_4_9_14_0_2_um_filter_39_13</name>
    <dbReference type="NCBI Taxonomy" id="1974839"/>
    <lineage>
        <taxon>Bacteria</taxon>
        <taxon>Candidatus Roizmaniibacteriota</taxon>
    </lineage>
</organism>
<dbReference type="Proteomes" id="UP000231383">
    <property type="component" value="Unassembled WGS sequence"/>
</dbReference>
<keyword evidence="2" id="KW-0812">Transmembrane</keyword>
<reference evidence="5" key="1">
    <citation type="submission" date="2017-09" db="EMBL/GenBank/DDBJ databases">
        <title>Depth-based differentiation of microbial function through sediment-hosted aquifers and enrichment of novel symbionts in the deep terrestrial subsurface.</title>
        <authorList>
            <person name="Probst A.J."/>
            <person name="Ladd B."/>
            <person name="Jarett J.K."/>
            <person name="Geller-Mcgrath D.E."/>
            <person name="Sieber C.M.K."/>
            <person name="Emerson J.B."/>
            <person name="Anantharaman K."/>
            <person name="Thomas B.C."/>
            <person name="Malmstrom R."/>
            <person name="Stieglmeier M."/>
            <person name="Klingl A."/>
            <person name="Woyke T."/>
            <person name="Ryan C.M."/>
            <person name="Banfield J.F."/>
        </authorList>
    </citation>
    <scope>NUCLEOTIDE SEQUENCE [LARGE SCALE GENOMIC DNA]</scope>
</reference>